<evidence type="ECO:0000256" key="4">
    <source>
        <dbReference type="ARBA" id="ARBA00023180"/>
    </source>
</evidence>
<keyword evidence="3 5" id="KW-1015">Disulfide bond</keyword>
<dbReference type="OrthoDB" id="534659at2759"/>
<evidence type="ECO:0000256" key="3">
    <source>
        <dbReference type="ARBA" id="ARBA00023157"/>
    </source>
</evidence>
<dbReference type="SUPFAM" id="SSF56487">
    <property type="entry name" value="SRCR-like"/>
    <property type="match status" value="3"/>
</dbReference>
<comment type="caution">
    <text evidence="5">Lacks conserved residue(s) required for the propagation of feature annotation.</text>
</comment>
<feature type="domain" description="SRCR" evidence="6">
    <location>
        <begin position="83"/>
        <end position="125"/>
    </location>
</feature>
<keyword evidence="1" id="KW-0732">Signal</keyword>
<dbReference type="EnsemblMetazoa" id="Aqu2.1.02411_001">
    <property type="protein sequence ID" value="Aqu2.1.02411_001"/>
    <property type="gene ID" value="Aqu2.1.02411"/>
</dbReference>
<dbReference type="PROSITE" id="PS50287">
    <property type="entry name" value="SRCR_2"/>
    <property type="match status" value="3"/>
</dbReference>
<feature type="disulfide bond" evidence="5">
    <location>
        <begin position="45"/>
        <end position="55"/>
    </location>
</feature>
<dbReference type="GO" id="GO:0016020">
    <property type="term" value="C:membrane"/>
    <property type="evidence" value="ECO:0007669"/>
    <property type="project" value="InterPro"/>
</dbReference>
<dbReference type="FunFam" id="3.10.250.10:FF:000001">
    <property type="entry name" value="Lysyl oxidase 4 isoform X1"/>
    <property type="match status" value="1"/>
</dbReference>
<reference evidence="7" key="1">
    <citation type="submission" date="2017-05" db="UniProtKB">
        <authorList>
            <consortium name="EnsemblMetazoa"/>
        </authorList>
    </citation>
    <scope>IDENTIFICATION</scope>
</reference>
<evidence type="ECO:0000256" key="5">
    <source>
        <dbReference type="PROSITE-ProRule" id="PRU00196"/>
    </source>
</evidence>
<evidence type="ECO:0000256" key="2">
    <source>
        <dbReference type="ARBA" id="ARBA00022737"/>
    </source>
</evidence>
<dbReference type="PANTHER" id="PTHR19331:SF465">
    <property type="entry name" value="EGG PEPTIDE SPERACT RECEPTOR"/>
    <property type="match status" value="1"/>
</dbReference>
<dbReference type="PANTHER" id="PTHR19331">
    <property type="entry name" value="SCAVENGER RECEPTOR DOMAIN-CONTAINING"/>
    <property type="match status" value="1"/>
</dbReference>
<keyword evidence="4" id="KW-0325">Glycoprotein</keyword>
<accession>A0A1X7SJW9</accession>
<dbReference type="Gene3D" id="3.10.250.10">
    <property type="entry name" value="SRCR-like domain"/>
    <property type="match status" value="2"/>
</dbReference>
<dbReference type="PROSITE" id="PS00420">
    <property type="entry name" value="SRCR_1"/>
    <property type="match status" value="1"/>
</dbReference>
<dbReference type="Pfam" id="PF00530">
    <property type="entry name" value="SRCR"/>
    <property type="match status" value="2"/>
</dbReference>
<name>A0A1X7SJW9_AMPQE</name>
<dbReference type="PRINTS" id="PR00258">
    <property type="entry name" value="SPERACTRCPTR"/>
</dbReference>
<dbReference type="SMART" id="SM00202">
    <property type="entry name" value="SR"/>
    <property type="match status" value="3"/>
</dbReference>
<keyword evidence="2" id="KW-0677">Repeat</keyword>
<feature type="disulfide bond" evidence="5">
    <location>
        <begin position="219"/>
        <end position="229"/>
    </location>
</feature>
<organism evidence="7">
    <name type="scientific">Amphimedon queenslandica</name>
    <name type="common">Sponge</name>
    <dbReference type="NCBI Taxonomy" id="400682"/>
    <lineage>
        <taxon>Eukaryota</taxon>
        <taxon>Metazoa</taxon>
        <taxon>Porifera</taxon>
        <taxon>Demospongiae</taxon>
        <taxon>Heteroscleromorpha</taxon>
        <taxon>Haplosclerida</taxon>
        <taxon>Niphatidae</taxon>
        <taxon>Amphimedon</taxon>
    </lineage>
</organism>
<evidence type="ECO:0000259" key="6">
    <source>
        <dbReference type="PROSITE" id="PS50287"/>
    </source>
</evidence>
<feature type="domain" description="SRCR" evidence="6">
    <location>
        <begin position="1"/>
        <end position="73"/>
    </location>
</feature>
<evidence type="ECO:0000256" key="1">
    <source>
        <dbReference type="ARBA" id="ARBA00022729"/>
    </source>
</evidence>
<protein>
    <recommendedName>
        <fullName evidence="6">SRCR domain-containing protein</fullName>
    </recommendedName>
</protein>
<dbReference type="AlphaFoldDB" id="A0A1X7SJW9"/>
<feature type="domain" description="SRCR" evidence="6">
    <location>
        <begin position="149"/>
        <end position="251"/>
    </location>
</feature>
<dbReference type="InterPro" id="IPR036772">
    <property type="entry name" value="SRCR-like_dom_sf"/>
</dbReference>
<dbReference type="InterPro" id="IPR001190">
    <property type="entry name" value="SRCR"/>
</dbReference>
<dbReference type="InParanoid" id="A0A1X7SJW9"/>
<proteinExistence type="predicted"/>
<dbReference type="STRING" id="400682.A0A1X7SJW9"/>
<evidence type="ECO:0000313" key="7">
    <source>
        <dbReference type="EnsemblMetazoa" id="Aqu2.1.02411_001"/>
    </source>
</evidence>
<sequence length="273" mass="30172">LYGGQSNAEGDLQICFNGVWVFACDSWWISPNVNVAPIMYIRFSCSGNENSLKNCYNRPYNYYCNTVFGFICSNAVNCSNGTIRLTDGGGDNEGRVEICTDGIWMTIDARYWNYNNAKVVCRQLGYYDTWSVAITDTNWSGICDKEGSLRLSDGADSREGRIEICLNGYWGTVCSTGWDERDALVACTQAGHHTLRAIPVTNGYFGRGTGPVHMTRVDCIGNEESLTQCPYVNGIGATNCYHAKDVGVMCKESPIHYSVTIDTDTDAVFIGNR</sequence>